<gene>
    <name evidence="2" type="ORF">CBM2587_B80007</name>
</gene>
<dbReference type="RefSeq" id="WP_116358652.1">
    <property type="nucleotide sequence ID" value="NZ_LT976854.1"/>
</dbReference>
<dbReference type="OrthoDB" id="8971168at2"/>
<proteinExistence type="predicted"/>
<organism evidence="2">
    <name type="scientific">Cupriavidus taiwanensis</name>
    <dbReference type="NCBI Taxonomy" id="164546"/>
    <lineage>
        <taxon>Bacteria</taxon>
        <taxon>Pseudomonadati</taxon>
        <taxon>Pseudomonadota</taxon>
        <taxon>Betaproteobacteria</taxon>
        <taxon>Burkholderiales</taxon>
        <taxon>Burkholderiaceae</taxon>
        <taxon>Cupriavidus</taxon>
    </lineage>
</organism>
<dbReference type="PROSITE" id="PS50943">
    <property type="entry name" value="HTH_CROC1"/>
    <property type="match status" value="1"/>
</dbReference>
<name>A0A375CAF7_9BURK</name>
<dbReference type="GO" id="GO:0003677">
    <property type="term" value="F:DNA binding"/>
    <property type="evidence" value="ECO:0007669"/>
    <property type="project" value="InterPro"/>
</dbReference>
<dbReference type="InterPro" id="IPR001387">
    <property type="entry name" value="Cro/C1-type_HTH"/>
</dbReference>
<comment type="caution">
    <text evidence="2">The sequence shown here is derived from an EMBL/GenBank/DDBJ whole genome shotgun (WGS) entry which is preliminary data.</text>
</comment>
<dbReference type="AlphaFoldDB" id="A0A375CAF7"/>
<dbReference type="Gene3D" id="1.10.260.40">
    <property type="entry name" value="lambda repressor-like DNA-binding domains"/>
    <property type="match status" value="1"/>
</dbReference>
<dbReference type="SUPFAM" id="SSF47413">
    <property type="entry name" value="lambda repressor-like DNA-binding domains"/>
    <property type="match status" value="1"/>
</dbReference>
<evidence type="ECO:0000259" key="1">
    <source>
        <dbReference type="PROSITE" id="PS50943"/>
    </source>
</evidence>
<evidence type="ECO:0000313" key="2">
    <source>
        <dbReference type="EMBL" id="SOY66730.1"/>
    </source>
</evidence>
<accession>A0A375CAF7</accession>
<protein>
    <recommendedName>
        <fullName evidence="1">HTH cro/C1-type domain-containing protein</fullName>
    </recommendedName>
</protein>
<dbReference type="Pfam" id="PF01381">
    <property type="entry name" value="HTH_3"/>
    <property type="match status" value="1"/>
</dbReference>
<dbReference type="EMBL" id="OFSQ01000037">
    <property type="protein sequence ID" value="SOY66730.1"/>
    <property type="molecule type" value="Genomic_DNA"/>
</dbReference>
<dbReference type="CDD" id="cd00093">
    <property type="entry name" value="HTH_XRE"/>
    <property type="match status" value="1"/>
</dbReference>
<feature type="domain" description="HTH cro/C1-type" evidence="1">
    <location>
        <begin position="20"/>
        <end position="61"/>
    </location>
</feature>
<sequence>MRVEKYLDAVIERHDLKSDSALARMLGVSQNTVSQYRTGKRTPDNEACLHIAQALEMSDPLPIIMAADMDRAERCGQRSLWEVFSRRMAQAAAPATLAVLVASVTNFVTPSAAQASTGADSVAKSMCYVKSRK</sequence>
<reference evidence="2" key="1">
    <citation type="submission" date="2018-01" db="EMBL/GenBank/DDBJ databases">
        <authorList>
            <person name="Clerissi C."/>
        </authorList>
    </citation>
    <scope>NUCLEOTIDE SEQUENCE</scope>
    <source>
        <strain evidence="2">Cupriavidus sp. LMG 19464</strain>
    </source>
</reference>
<dbReference type="InterPro" id="IPR010982">
    <property type="entry name" value="Lambda_DNA-bd_dom_sf"/>
</dbReference>
<dbReference type="Proteomes" id="UP000256780">
    <property type="component" value="Chromosome CBM2587_b"/>
</dbReference>